<sequence>MSSHRRHKHHRRRTESDRKALFKTNENESKTRIESSVRRSKNTHTAAEAPAALNSNGDQVVVEYDLMTGTAVSPLPVASTPVVHSQRHARSTPKDSGSQRHVNPTSKRHKKKIKSNSHRANNTRDMFMNKQAFQDSMKKRLKKKKKIRTDVTDKTEVTKADDTKRQRKRDKDKQQESSSSSSDRAKDKEKDKPRPHSRELATKPSNQKFGDINPAMIGVAAAVSGDNNEKELVPVVGPINANTPYIHPDHKKHQDALSRQERKKKKKQKELDDLENAPTVFESVDAPIRPTTDDMPIRKIETTKEFPKEGTGKATVCIDETPTAYGQVEKKHDDDGKSTYLPLFPSYK</sequence>
<accession>A0A7E4VI05</accession>
<keyword evidence="2" id="KW-1185">Reference proteome</keyword>
<dbReference type="AlphaFoldDB" id="A0A7E4VI05"/>
<feature type="region of interest" description="Disordered" evidence="1">
    <location>
        <begin position="76"/>
        <end position="212"/>
    </location>
</feature>
<dbReference type="Proteomes" id="UP000492821">
    <property type="component" value="Unassembled WGS sequence"/>
</dbReference>
<evidence type="ECO:0000313" key="3">
    <source>
        <dbReference type="WBParaSite" id="Pan_g21174.t1"/>
    </source>
</evidence>
<feature type="compositionally biased region" description="Basic and acidic residues" evidence="1">
    <location>
        <begin position="183"/>
        <end position="201"/>
    </location>
</feature>
<proteinExistence type="predicted"/>
<feature type="compositionally biased region" description="Basic residues" evidence="1">
    <location>
        <begin position="106"/>
        <end position="117"/>
    </location>
</feature>
<reference evidence="2" key="1">
    <citation type="journal article" date="2013" name="Genetics">
        <title>The draft genome and transcriptome of Panagrellus redivivus are shaped by the harsh demands of a free-living lifestyle.</title>
        <authorList>
            <person name="Srinivasan J."/>
            <person name="Dillman A.R."/>
            <person name="Macchietto M.G."/>
            <person name="Heikkinen L."/>
            <person name="Lakso M."/>
            <person name="Fracchia K.M."/>
            <person name="Antoshechkin I."/>
            <person name="Mortazavi A."/>
            <person name="Wong G."/>
            <person name="Sternberg P.W."/>
        </authorList>
    </citation>
    <scope>NUCLEOTIDE SEQUENCE [LARGE SCALE GENOMIC DNA]</scope>
    <source>
        <strain evidence="2">MT8872</strain>
    </source>
</reference>
<feature type="compositionally biased region" description="Basic residues" evidence="1">
    <location>
        <begin position="1"/>
        <end position="13"/>
    </location>
</feature>
<evidence type="ECO:0000256" key="1">
    <source>
        <dbReference type="SAM" id="MobiDB-lite"/>
    </source>
</evidence>
<evidence type="ECO:0000313" key="2">
    <source>
        <dbReference type="Proteomes" id="UP000492821"/>
    </source>
</evidence>
<feature type="region of interest" description="Disordered" evidence="1">
    <location>
        <begin position="327"/>
        <end position="348"/>
    </location>
</feature>
<organism evidence="2 3">
    <name type="scientific">Panagrellus redivivus</name>
    <name type="common">Microworm</name>
    <dbReference type="NCBI Taxonomy" id="6233"/>
    <lineage>
        <taxon>Eukaryota</taxon>
        <taxon>Metazoa</taxon>
        <taxon>Ecdysozoa</taxon>
        <taxon>Nematoda</taxon>
        <taxon>Chromadorea</taxon>
        <taxon>Rhabditida</taxon>
        <taxon>Tylenchina</taxon>
        <taxon>Panagrolaimomorpha</taxon>
        <taxon>Panagrolaimoidea</taxon>
        <taxon>Panagrolaimidae</taxon>
        <taxon>Panagrellus</taxon>
    </lineage>
</organism>
<name>A0A7E4VI05_PANRE</name>
<feature type="region of interest" description="Disordered" evidence="1">
    <location>
        <begin position="239"/>
        <end position="314"/>
    </location>
</feature>
<feature type="compositionally biased region" description="Polar residues" evidence="1">
    <location>
        <begin position="94"/>
        <end position="105"/>
    </location>
</feature>
<feature type="compositionally biased region" description="Basic and acidic residues" evidence="1">
    <location>
        <begin position="148"/>
        <end position="175"/>
    </location>
</feature>
<feature type="compositionally biased region" description="Basic and acidic residues" evidence="1">
    <location>
        <begin position="328"/>
        <end position="337"/>
    </location>
</feature>
<protein>
    <submittedName>
        <fullName evidence="3">BLVR domain-containing protein</fullName>
    </submittedName>
</protein>
<feature type="region of interest" description="Disordered" evidence="1">
    <location>
        <begin position="1"/>
        <end position="57"/>
    </location>
</feature>
<dbReference type="WBParaSite" id="Pan_g21174.t1">
    <property type="protein sequence ID" value="Pan_g21174.t1"/>
    <property type="gene ID" value="Pan_g21174"/>
</dbReference>
<feature type="compositionally biased region" description="Basic and acidic residues" evidence="1">
    <location>
        <begin position="291"/>
        <end position="311"/>
    </location>
</feature>
<reference evidence="3" key="2">
    <citation type="submission" date="2020-10" db="UniProtKB">
        <authorList>
            <consortium name="WormBaseParasite"/>
        </authorList>
    </citation>
    <scope>IDENTIFICATION</scope>
</reference>
<feature type="compositionally biased region" description="Basic and acidic residues" evidence="1">
    <location>
        <begin position="14"/>
        <end position="37"/>
    </location>
</feature>